<keyword evidence="6" id="KW-0631">Potassium channel</keyword>
<reference evidence="16" key="1">
    <citation type="submission" date="2025-08" db="UniProtKB">
        <authorList>
            <consortium name="Ensembl"/>
        </authorList>
    </citation>
    <scope>IDENTIFICATION</scope>
</reference>
<keyword evidence="11 12" id="KW-0407">Ion channel</keyword>
<evidence type="ECO:0000313" key="16">
    <source>
        <dbReference type="Ensembl" id="ENSKMAP00000016971.1"/>
    </source>
</evidence>
<dbReference type="KEGG" id="kmr:108231971"/>
<dbReference type="GO" id="GO:0015271">
    <property type="term" value="F:outward rectifier potassium channel activity"/>
    <property type="evidence" value="ECO:0007669"/>
    <property type="project" value="TreeGrafter"/>
</dbReference>
<sequence>MPTPRIMMKKQNVRTLSLILCMFSYLLVGAAVFDALESESESSRRRVLEQKRSEMKKKYRVSEDDYREIERVVLQAEPHRAGRQWKFAGSFYFAITVITTIGYGHAAPGTDAGKVFCMFYAVLGIPLTLVMFQSLGERMNTFVRYLLHKIKQCLGFRHTEVSMENMVLVGFLSCLGTLCVGAAAFSHFEGWSFFHAYYYCFITLTTIGFGDFVALQKKEDLQKKTPYVAFSFMYILVGLTVIGAFLNLVVLRFLTMNTEDERRDAQERASLKRDRGLFEGALGLRVVGEQRRDNHREKNRASMAHSHSHSTLFLPMQEGTSRTNLISSPAEDPERRGSPCRHRLHFQIKTDRRKQESSLSSLCSSCVCYRSEVCDSPLVTRSEHHGCHINSVYYNSVSYKIQSCSPRSRDNTGLSSPGSTLSPGQSFQEFPRLRRKSV</sequence>
<dbReference type="Pfam" id="PF07885">
    <property type="entry name" value="Ion_trans_2"/>
    <property type="match status" value="2"/>
</dbReference>
<keyword evidence="10 14" id="KW-0472">Membrane</keyword>
<keyword evidence="4" id="KW-0633">Potassium transport</keyword>
<keyword evidence="7" id="KW-0630">Potassium</keyword>
<name>A0A3Q3AKX1_KRYMA</name>
<evidence type="ECO:0000256" key="4">
    <source>
        <dbReference type="ARBA" id="ARBA00022538"/>
    </source>
</evidence>
<dbReference type="PANTHER" id="PTHR11003">
    <property type="entry name" value="POTASSIUM CHANNEL, SUBFAMILY K"/>
    <property type="match status" value="1"/>
</dbReference>
<dbReference type="Proteomes" id="UP000264800">
    <property type="component" value="Unplaced"/>
</dbReference>
<keyword evidence="9 12" id="KW-0406">Ion transport</keyword>
<evidence type="ECO:0000256" key="6">
    <source>
        <dbReference type="ARBA" id="ARBA00022826"/>
    </source>
</evidence>
<evidence type="ECO:0000256" key="12">
    <source>
        <dbReference type="RuleBase" id="RU003857"/>
    </source>
</evidence>
<keyword evidence="17" id="KW-1185">Reference proteome</keyword>
<dbReference type="GO" id="GO:0022841">
    <property type="term" value="F:potassium ion leak channel activity"/>
    <property type="evidence" value="ECO:0007669"/>
    <property type="project" value="TreeGrafter"/>
</dbReference>
<dbReference type="PRINTS" id="PR01095">
    <property type="entry name" value="TASKCHANNEL"/>
</dbReference>
<evidence type="ECO:0000256" key="7">
    <source>
        <dbReference type="ARBA" id="ARBA00022958"/>
    </source>
</evidence>
<evidence type="ECO:0000256" key="9">
    <source>
        <dbReference type="ARBA" id="ARBA00023065"/>
    </source>
</evidence>
<dbReference type="Ensembl" id="ENSKMAT00000017206.1">
    <property type="protein sequence ID" value="ENSKMAP00000016971.1"/>
    <property type="gene ID" value="ENSKMAG00000012670.1"/>
</dbReference>
<dbReference type="OrthoDB" id="297496at2759"/>
<dbReference type="CTD" id="60598"/>
<feature type="region of interest" description="Disordered" evidence="13">
    <location>
        <begin position="407"/>
        <end position="438"/>
    </location>
</feature>
<feature type="region of interest" description="Disordered" evidence="13">
    <location>
        <begin position="322"/>
        <end position="342"/>
    </location>
</feature>
<evidence type="ECO:0000256" key="11">
    <source>
        <dbReference type="ARBA" id="ARBA00023303"/>
    </source>
</evidence>
<reference evidence="16" key="2">
    <citation type="submission" date="2025-09" db="UniProtKB">
        <authorList>
            <consortium name="Ensembl"/>
        </authorList>
    </citation>
    <scope>IDENTIFICATION</scope>
</reference>
<dbReference type="FunFam" id="1.10.287.70:FF:000057">
    <property type="entry name" value="Potassium channel subfamily K member"/>
    <property type="match status" value="1"/>
</dbReference>
<evidence type="ECO:0000259" key="15">
    <source>
        <dbReference type="Pfam" id="PF07885"/>
    </source>
</evidence>
<keyword evidence="3 12" id="KW-0813">Transport</keyword>
<accession>A0A3Q3AKX1</accession>
<feature type="compositionally biased region" description="Low complexity" evidence="13">
    <location>
        <begin position="412"/>
        <end position="424"/>
    </location>
</feature>
<feature type="compositionally biased region" description="Basic and acidic residues" evidence="13">
    <location>
        <begin position="290"/>
        <end position="300"/>
    </location>
</feature>
<organism evidence="16 17">
    <name type="scientific">Kryptolebias marmoratus</name>
    <name type="common">Mangrove killifish</name>
    <name type="synonym">Rivulus marmoratus</name>
    <dbReference type="NCBI Taxonomy" id="37003"/>
    <lineage>
        <taxon>Eukaryota</taxon>
        <taxon>Metazoa</taxon>
        <taxon>Chordata</taxon>
        <taxon>Craniata</taxon>
        <taxon>Vertebrata</taxon>
        <taxon>Euteleostomi</taxon>
        <taxon>Actinopterygii</taxon>
        <taxon>Neopterygii</taxon>
        <taxon>Teleostei</taxon>
        <taxon>Neoteleostei</taxon>
        <taxon>Acanthomorphata</taxon>
        <taxon>Ovalentaria</taxon>
        <taxon>Atherinomorphae</taxon>
        <taxon>Cyprinodontiformes</taxon>
        <taxon>Rivulidae</taxon>
        <taxon>Kryptolebias</taxon>
    </lineage>
</organism>
<evidence type="ECO:0000256" key="2">
    <source>
        <dbReference type="ARBA" id="ARBA00006666"/>
    </source>
</evidence>
<dbReference type="Gene3D" id="1.10.287.70">
    <property type="match status" value="1"/>
</dbReference>
<comment type="similarity">
    <text evidence="2 12">Belongs to the two pore domain potassium channel (TC 1.A.1.8) family.</text>
</comment>
<proteinExistence type="inferred from homology"/>
<dbReference type="InterPro" id="IPR003092">
    <property type="entry name" value="2pore_dom_K_chnl_TASK"/>
</dbReference>
<dbReference type="GO" id="GO:0005886">
    <property type="term" value="C:plasma membrane"/>
    <property type="evidence" value="ECO:0007669"/>
    <property type="project" value="TreeGrafter"/>
</dbReference>
<dbReference type="AlphaFoldDB" id="A0A3Q3AKX1"/>
<evidence type="ECO:0000256" key="1">
    <source>
        <dbReference type="ARBA" id="ARBA00004141"/>
    </source>
</evidence>
<keyword evidence="5 12" id="KW-0812">Transmembrane</keyword>
<feature type="domain" description="Potassium channel" evidence="15">
    <location>
        <begin position="175"/>
        <end position="250"/>
    </location>
</feature>
<dbReference type="InterPro" id="IPR003280">
    <property type="entry name" value="2pore_dom_K_chnl"/>
</dbReference>
<comment type="subcellular location">
    <subcellularLocation>
        <location evidence="1">Membrane</location>
        <topology evidence="1">Multi-pass membrane protein</topology>
    </subcellularLocation>
</comment>
<evidence type="ECO:0000313" key="17">
    <source>
        <dbReference type="Proteomes" id="UP000264800"/>
    </source>
</evidence>
<keyword evidence="8 14" id="KW-1133">Transmembrane helix</keyword>
<feature type="transmembrane region" description="Helical" evidence="14">
    <location>
        <begin position="166"/>
        <end position="184"/>
    </location>
</feature>
<feature type="domain" description="Potassium channel" evidence="15">
    <location>
        <begin position="83"/>
        <end position="139"/>
    </location>
</feature>
<dbReference type="GO" id="GO:0030322">
    <property type="term" value="P:stabilization of membrane potential"/>
    <property type="evidence" value="ECO:0007669"/>
    <property type="project" value="TreeGrafter"/>
</dbReference>
<feature type="transmembrane region" description="Helical" evidence="14">
    <location>
        <begin position="112"/>
        <end position="132"/>
    </location>
</feature>
<protein>
    <submittedName>
        <fullName evidence="16">Potassium channel, subfamily K, member 15</fullName>
    </submittedName>
</protein>
<dbReference type="GeneTree" id="ENSGT00940000160902"/>
<gene>
    <name evidence="16" type="primary">KCNK15</name>
</gene>
<evidence type="ECO:0000256" key="3">
    <source>
        <dbReference type="ARBA" id="ARBA00022448"/>
    </source>
</evidence>
<evidence type="ECO:0000256" key="10">
    <source>
        <dbReference type="ARBA" id="ARBA00023136"/>
    </source>
</evidence>
<feature type="transmembrane region" description="Helical" evidence="14">
    <location>
        <begin position="227"/>
        <end position="254"/>
    </location>
</feature>
<dbReference type="PANTHER" id="PTHR11003:SF18">
    <property type="entry name" value="POTASSIUM CHANNEL SUBFAMILY K MEMBER 15"/>
    <property type="match status" value="1"/>
</dbReference>
<dbReference type="PRINTS" id="PR01333">
    <property type="entry name" value="2POREKCHANEL"/>
</dbReference>
<evidence type="ECO:0000256" key="14">
    <source>
        <dbReference type="SAM" id="Phobius"/>
    </source>
</evidence>
<dbReference type="RefSeq" id="XP_017264908.1">
    <property type="nucleotide sequence ID" value="XM_017409419.2"/>
</dbReference>
<feature type="transmembrane region" description="Helical" evidence="14">
    <location>
        <begin position="196"/>
        <end position="215"/>
    </location>
</feature>
<feature type="region of interest" description="Disordered" evidence="13">
    <location>
        <begin position="290"/>
        <end position="310"/>
    </location>
</feature>
<evidence type="ECO:0000256" key="13">
    <source>
        <dbReference type="SAM" id="MobiDB-lite"/>
    </source>
</evidence>
<dbReference type="InterPro" id="IPR013099">
    <property type="entry name" value="K_chnl_dom"/>
</dbReference>
<feature type="transmembrane region" description="Helical" evidence="14">
    <location>
        <begin position="15"/>
        <end position="36"/>
    </location>
</feature>
<dbReference type="GeneID" id="108231971"/>
<feature type="transmembrane region" description="Helical" evidence="14">
    <location>
        <begin position="87"/>
        <end position="106"/>
    </location>
</feature>
<dbReference type="SUPFAM" id="SSF81324">
    <property type="entry name" value="Voltage-gated potassium channels"/>
    <property type="match status" value="2"/>
</dbReference>
<evidence type="ECO:0000256" key="8">
    <source>
        <dbReference type="ARBA" id="ARBA00022989"/>
    </source>
</evidence>
<evidence type="ECO:0000256" key="5">
    <source>
        <dbReference type="ARBA" id="ARBA00022692"/>
    </source>
</evidence>
<dbReference type="OMA" id="CHINSVY"/>
<dbReference type="STRING" id="37003.ENSKMAP00000016971"/>